<organism evidence="8 9">
    <name type="scientific">Cerasibacillus terrae</name>
    <dbReference type="NCBI Taxonomy" id="2498845"/>
    <lineage>
        <taxon>Bacteria</taxon>
        <taxon>Bacillati</taxon>
        <taxon>Bacillota</taxon>
        <taxon>Bacilli</taxon>
        <taxon>Bacillales</taxon>
        <taxon>Bacillaceae</taxon>
        <taxon>Cerasibacillus</taxon>
    </lineage>
</organism>
<feature type="region of interest" description="Disordered" evidence="5">
    <location>
        <begin position="26"/>
        <end position="65"/>
    </location>
</feature>
<evidence type="ECO:0000313" key="8">
    <source>
        <dbReference type="EMBL" id="TXL65840.1"/>
    </source>
</evidence>
<dbReference type="GO" id="GO:0009055">
    <property type="term" value="F:electron transfer activity"/>
    <property type="evidence" value="ECO:0007669"/>
    <property type="project" value="InterPro"/>
</dbReference>
<dbReference type="OrthoDB" id="2680585at2"/>
<dbReference type="Proteomes" id="UP000321574">
    <property type="component" value="Unassembled WGS sequence"/>
</dbReference>
<feature type="domain" description="Cytochrome c" evidence="7">
    <location>
        <begin position="62"/>
        <end position="148"/>
    </location>
</feature>
<evidence type="ECO:0000256" key="1">
    <source>
        <dbReference type="ARBA" id="ARBA00022617"/>
    </source>
</evidence>
<sequence length="152" mass="16106">MKKNGIIFVIAFLVAFAGGYFIFSSGGDAPEKDTSTATSEKQDKKDDASDEETAKEDSSDEATVPAEAEALQANNCLSCHAVESLGAEGGASGPDLSDAYKNVKGKHGKELDEFLQEPTSQVMSGVIEGNPLSDEEREQIVEALKKASENNE</sequence>
<evidence type="ECO:0000256" key="5">
    <source>
        <dbReference type="SAM" id="MobiDB-lite"/>
    </source>
</evidence>
<evidence type="ECO:0000256" key="3">
    <source>
        <dbReference type="ARBA" id="ARBA00023004"/>
    </source>
</evidence>
<name>A0A5C8NXL0_9BACI</name>
<keyword evidence="3 4" id="KW-0408">Iron</keyword>
<dbReference type="AlphaFoldDB" id="A0A5C8NXL0"/>
<dbReference type="GO" id="GO:0046872">
    <property type="term" value="F:metal ion binding"/>
    <property type="evidence" value="ECO:0007669"/>
    <property type="project" value="UniProtKB-KW"/>
</dbReference>
<dbReference type="Pfam" id="PF00034">
    <property type="entry name" value="Cytochrom_C"/>
    <property type="match status" value="1"/>
</dbReference>
<dbReference type="GO" id="GO:0020037">
    <property type="term" value="F:heme binding"/>
    <property type="evidence" value="ECO:0007669"/>
    <property type="project" value="InterPro"/>
</dbReference>
<evidence type="ECO:0000313" key="9">
    <source>
        <dbReference type="Proteomes" id="UP000321574"/>
    </source>
</evidence>
<evidence type="ECO:0000256" key="4">
    <source>
        <dbReference type="PROSITE-ProRule" id="PRU00433"/>
    </source>
</evidence>
<dbReference type="EMBL" id="VDUW01000003">
    <property type="protein sequence ID" value="TXL65840.1"/>
    <property type="molecule type" value="Genomic_DNA"/>
</dbReference>
<feature type="compositionally biased region" description="Basic and acidic residues" evidence="5">
    <location>
        <begin position="29"/>
        <end position="47"/>
    </location>
</feature>
<feature type="transmembrane region" description="Helical" evidence="6">
    <location>
        <begin position="6"/>
        <end position="23"/>
    </location>
</feature>
<proteinExistence type="predicted"/>
<dbReference type="InterPro" id="IPR009056">
    <property type="entry name" value="Cyt_c-like_dom"/>
</dbReference>
<feature type="region of interest" description="Disordered" evidence="5">
    <location>
        <begin position="114"/>
        <end position="136"/>
    </location>
</feature>
<evidence type="ECO:0000259" key="7">
    <source>
        <dbReference type="PROSITE" id="PS51007"/>
    </source>
</evidence>
<keyword evidence="1 4" id="KW-0349">Heme</keyword>
<accession>A0A5C8NXL0</accession>
<evidence type="ECO:0000256" key="2">
    <source>
        <dbReference type="ARBA" id="ARBA00022723"/>
    </source>
</evidence>
<feature type="compositionally biased region" description="Acidic residues" evidence="5">
    <location>
        <begin position="48"/>
        <end position="60"/>
    </location>
</feature>
<comment type="caution">
    <text evidence="8">The sequence shown here is derived from an EMBL/GenBank/DDBJ whole genome shotgun (WGS) entry which is preliminary data.</text>
</comment>
<dbReference type="InterPro" id="IPR036909">
    <property type="entry name" value="Cyt_c-like_dom_sf"/>
</dbReference>
<keyword evidence="9" id="KW-1185">Reference proteome</keyword>
<gene>
    <name evidence="8" type="ORF">FHP05_06905</name>
</gene>
<dbReference type="Gene3D" id="1.10.760.10">
    <property type="entry name" value="Cytochrome c-like domain"/>
    <property type="match status" value="1"/>
</dbReference>
<keyword evidence="6" id="KW-0472">Membrane</keyword>
<evidence type="ECO:0000256" key="6">
    <source>
        <dbReference type="SAM" id="Phobius"/>
    </source>
</evidence>
<dbReference type="RefSeq" id="WP_147666510.1">
    <property type="nucleotide sequence ID" value="NZ_VDUW01000003.1"/>
</dbReference>
<keyword evidence="6" id="KW-1133">Transmembrane helix</keyword>
<keyword evidence="6" id="KW-0812">Transmembrane</keyword>
<dbReference type="SUPFAM" id="SSF46626">
    <property type="entry name" value="Cytochrome c"/>
    <property type="match status" value="1"/>
</dbReference>
<protein>
    <submittedName>
        <fullName evidence="8">Cytochrome c</fullName>
    </submittedName>
</protein>
<keyword evidence="2 4" id="KW-0479">Metal-binding</keyword>
<reference evidence="8 9" key="1">
    <citation type="submission" date="2019-06" db="EMBL/GenBank/DDBJ databases">
        <title>Cerasibacillus sp. nov., isolated from maize field.</title>
        <authorList>
            <person name="Lin S.-Y."/>
            <person name="Tsai C.-F."/>
            <person name="Young C.-C."/>
        </authorList>
    </citation>
    <scope>NUCLEOTIDE SEQUENCE [LARGE SCALE GENOMIC DNA]</scope>
    <source>
        <strain evidence="8 9">CC-CFT480</strain>
    </source>
</reference>
<dbReference type="PROSITE" id="PS51007">
    <property type="entry name" value="CYTC"/>
    <property type="match status" value="1"/>
</dbReference>